<name>A0A0C3Q608_9AGAM</name>
<dbReference type="AlphaFoldDB" id="A0A0C3Q608"/>
<dbReference type="Proteomes" id="UP000054248">
    <property type="component" value="Unassembled WGS sequence"/>
</dbReference>
<evidence type="ECO:0000313" key="3">
    <source>
        <dbReference type="Proteomes" id="UP000054248"/>
    </source>
</evidence>
<gene>
    <name evidence="2" type="ORF">M407DRAFT_25997</name>
</gene>
<sequence length="166" mass="18436">MASLSPTSSPETYPAILPSPARSYPVLSVHEKCTVQVLKSTDDGFLQIVLPFARPKHAIRTEVSLTIEKITKTDDSRAPRQAHQLGSLQEESPTDGVPKVPATERRKNAAHRLAKHWRSTSNLRAKASISSLSSEAFEADGAHLMEVLRQRSQLFHQAQARYQNDK</sequence>
<reference evidence="2 3" key="1">
    <citation type="submission" date="2014-04" db="EMBL/GenBank/DDBJ databases">
        <authorList>
            <consortium name="DOE Joint Genome Institute"/>
            <person name="Kuo A."/>
            <person name="Girlanda M."/>
            <person name="Perotto S."/>
            <person name="Kohler A."/>
            <person name="Nagy L.G."/>
            <person name="Floudas D."/>
            <person name="Copeland A."/>
            <person name="Barry K.W."/>
            <person name="Cichocki N."/>
            <person name="Veneault-Fourrey C."/>
            <person name="LaButti K."/>
            <person name="Lindquist E.A."/>
            <person name="Lipzen A."/>
            <person name="Lundell T."/>
            <person name="Morin E."/>
            <person name="Murat C."/>
            <person name="Sun H."/>
            <person name="Tunlid A."/>
            <person name="Henrissat B."/>
            <person name="Grigoriev I.V."/>
            <person name="Hibbett D.S."/>
            <person name="Martin F."/>
            <person name="Nordberg H.P."/>
            <person name="Cantor M.N."/>
            <person name="Hua S.X."/>
        </authorList>
    </citation>
    <scope>NUCLEOTIDE SEQUENCE [LARGE SCALE GENOMIC DNA]</scope>
    <source>
        <strain evidence="2 3">MUT 4182</strain>
    </source>
</reference>
<evidence type="ECO:0000256" key="1">
    <source>
        <dbReference type="SAM" id="MobiDB-lite"/>
    </source>
</evidence>
<evidence type="ECO:0000313" key="2">
    <source>
        <dbReference type="EMBL" id="KIO24660.1"/>
    </source>
</evidence>
<keyword evidence="3" id="KW-1185">Reference proteome</keyword>
<accession>A0A0C3Q608</accession>
<reference evidence="3" key="2">
    <citation type="submission" date="2015-01" db="EMBL/GenBank/DDBJ databases">
        <title>Evolutionary Origins and Diversification of the Mycorrhizal Mutualists.</title>
        <authorList>
            <consortium name="DOE Joint Genome Institute"/>
            <consortium name="Mycorrhizal Genomics Consortium"/>
            <person name="Kohler A."/>
            <person name="Kuo A."/>
            <person name="Nagy L.G."/>
            <person name="Floudas D."/>
            <person name="Copeland A."/>
            <person name="Barry K.W."/>
            <person name="Cichocki N."/>
            <person name="Veneault-Fourrey C."/>
            <person name="LaButti K."/>
            <person name="Lindquist E.A."/>
            <person name="Lipzen A."/>
            <person name="Lundell T."/>
            <person name="Morin E."/>
            <person name="Murat C."/>
            <person name="Riley R."/>
            <person name="Ohm R."/>
            <person name="Sun H."/>
            <person name="Tunlid A."/>
            <person name="Henrissat B."/>
            <person name="Grigoriev I.V."/>
            <person name="Hibbett D.S."/>
            <person name="Martin F."/>
        </authorList>
    </citation>
    <scope>NUCLEOTIDE SEQUENCE [LARGE SCALE GENOMIC DNA]</scope>
    <source>
        <strain evidence="3">MUT 4182</strain>
    </source>
</reference>
<feature type="region of interest" description="Disordered" evidence="1">
    <location>
        <begin position="73"/>
        <end position="108"/>
    </location>
</feature>
<protein>
    <submittedName>
        <fullName evidence="2">Uncharacterized protein</fullName>
    </submittedName>
</protein>
<proteinExistence type="predicted"/>
<dbReference type="HOGENOM" id="CLU_1603955_0_0_1"/>
<dbReference type="EMBL" id="KN823057">
    <property type="protein sequence ID" value="KIO24660.1"/>
    <property type="molecule type" value="Genomic_DNA"/>
</dbReference>
<dbReference type="OrthoDB" id="3181906at2759"/>
<organism evidence="2 3">
    <name type="scientific">Tulasnella calospora MUT 4182</name>
    <dbReference type="NCBI Taxonomy" id="1051891"/>
    <lineage>
        <taxon>Eukaryota</taxon>
        <taxon>Fungi</taxon>
        <taxon>Dikarya</taxon>
        <taxon>Basidiomycota</taxon>
        <taxon>Agaricomycotina</taxon>
        <taxon>Agaricomycetes</taxon>
        <taxon>Cantharellales</taxon>
        <taxon>Tulasnellaceae</taxon>
        <taxon>Tulasnella</taxon>
    </lineage>
</organism>